<evidence type="ECO:0000256" key="2">
    <source>
        <dbReference type="ARBA" id="ARBA00022452"/>
    </source>
</evidence>
<keyword evidence="2" id="KW-1134">Transmembrane beta strand</keyword>
<reference evidence="6" key="1">
    <citation type="submission" date="2018-05" db="EMBL/GenBank/DDBJ databases">
        <authorList>
            <person name="Lanie J.A."/>
            <person name="Ng W.-L."/>
            <person name="Kazmierczak K.M."/>
            <person name="Andrzejewski T.M."/>
            <person name="Davidsen T.M."/>
            <person name="Wayne K.J."/>
            <person name="Tettelin H."/>
            <person name="Glass J.I."/>
            <person name="Rusch D."/>
            <person name="Podicherti R."/>
            <person name="Tsui H.-C.T."/>
            <person name="Winkler M.E."/>
        </authorList>
    </citation>
    <scope>NUCLEOTIDE SEQUENCE</scope>
</reference>
<comment type="subcellular location">
    <subcellularLocation>
        <location evidence="1">Cell outer membrane</location>
    </subcellularLocation>
</comment>
<proteinExistence type="predicted"/>
<dbReference type="GO" id="GO:0015288">
    <property type="term" value="F:porin activity"/>
    <property type="evidence" value="ECO:0007669"/>
    <property type="project" value="TreeGrafter"/>
</dbReference>
<evidence type="ECO:0000256" key="5">
    <source>
        <dbReference type="ARBA" id="ARBA00023237"/>
    </source>
</evidence>
<accession>A0A381VXT9</accession>
<sequence>VTVDEVPLVLNQENIIQMVHLKSAQVRADREEMNAAKNGLLEFQANLNRFEPFVELRNNLSDFPHRFGAFGNSVETVAGVKKETFEGGVLTMEGGGAYSRFTFDKLMSGHKEEESGGGALVRIRGEKPFFGSRRRQERIIAQAFQESTARKAQLLYLKNYRSYVDSALSYFNLSVYYSQLIKIYQRYVDDLNALAKHPQLKVSDVKRVQSVMGSAETTRNTYDARLREYTQILEAHIGIGPGEEYTIEMPEYRLSTIASNARNPAGLSRLIEKAGQNNPTFRVLNDAISDTELQRQQAIKGKYDVTAFLEGTLFPVGSESFDNRLDGWTVGGGLNVRLNDRHVMEATRLKAEAQIRQFKATIEAEEILLRQRILTMTHGILDNHNNRKKISEVVQQKSEEYQQRLKAYFDGGVNIDQLLDSRSELASQESGLASNQYNSADRESNLLSAIGNIYEIVGLTFDD</sequence>
<dbReference type="GO" id="GO:0009279">
    <property type="term" value="C:cell outer membrane"/>
    <property type="evidence" value="ECO:0007669"/>
    <property type="project" value="UniProtKB-SubCell"/>
</dbReference>
<evidence type="ECO:0000256" key="4">
    <source>
        <dbReference type="ARBA" id="ARBA00023136"/>
    </source>
</evidence>
<dbReference type="Gene3D" id="1.20.1600.10">
    <property type="entry name" value="Outer membrane efflux proteins (OEP)"/>
    <property type="match status" value="1"/>
</dbReference>
<keyword evidence="5" id="KW-0998">Cell outer membrane</keyword>
<evidence type="ECO:0000313" key="6">
    <source>
        <dbReference type="EMBL" id="SVA44447.1"/>
    </source>
</evidence>
<evidence type="ECO:0000256" key="3">
    <source>
        <dbReference type="ARBA" id="ARBA00022692"/>
    </source>
</evidence>
<evidence type="ECO:0008006" key="7">
    <source>
        <dbReference type="Google" id="ProtNLM"/>
    </source>
</evidence>
<dbReference type="PANTHER" id="PTHR30026:SF21">
    <property type="entry name" value="SLR1270 PROTEIN"/>
    <property type="match status" value="1"/>
</dbReference>
<dbReference type="SUPFAM" id="SSF56954">
    <property type="entry name" value="Outer membrane efflux proteins (OEP)"/>
    <property type="match status" value="1"/>
</dbReference>
<dbReference type="GO" id="GO:1990281">
    <property type="term" value="C:efflux pump complex"/>
    <property type="evidence" value="ECO:0007669"/>
    <property type="project" value="TreeGrafter"/>
</dbReference>
<dbReference type="AlphaFoldDB" id="A0A381VXT9"/>
<dbReference type="EMBL" id="UINC01009947">
    <property type="protein sequence ID" value="SVA44447.1"/>
    <property type="molecule type" value="Genomic_DNA"/>
</dbReference>
<dbReference type="InterPro" id="IPR051906">
    <property type="entry name" value="TolC-like"/>
</dbReference>
<feature type="non-terminal residue" evidence="6">
    <location>
        <position position="1"/>
    </location>
</feature>
<dbReference type="PANTHER" id="PTHR30026">
    <property type="entry name" value="OUTER MEMBRANE PROTEIN TOLC"/>
    <property type="match status" value="1"/>
</dbReference>
<keyword evidence="3" id="KW-0812">Transmembrane</keyword>
<gene>
    <name evidence="6" type="ORF">METZ01_LOCUS97301</name>
</gene>
<protein>
    <recommendedName>
        <fullName evidence="7">Outer membrane efflux protein</fullName>
    </recommendedName>
</protein>
<keyword evidence="4" id="KW-0472">Membrane</keyword>
<organism evidence="6">
    <name type="scientific">marine metagenome</name>
    <dbReference type="NCBI Taxonomy" id="408172"/>
    <lineage>
        <taxon>unclassified sequences</taxon>
        <taxon>metagenomes</taxon>
        <taxon>ecological metagenomes</taxon>
    </lineage>
</organism>
<dbReference type="GO" id="GO:0015562">
    <property type="term" value="F:efflux transmembrane transporter activity"/>
    <property type="evidence" value="ECO:0007669"/>
    <property type="project" value="InterPro"/>
</dbReference>
<name>A0A381VXT9_9ZZZZ</name>
<evidence type="ECO:0000256" key="1">
    <source>
        <dbReference type="ARBA" id="ARBA00004442"/>
    </source>
</evidence>